<evidence type="ECO:0000313" key="3">
    <source>
        <dbReference type="Proteomes" id="UP000031671"/>
    </source>
</evidence>
<proteinExistence type="predicted"/>
<dbReference type="SUPFAM" id="SSF53335">
    <property type="entry name" value="S-adenosyl-L-methionine-dependent methyltransferases"/>
    <property type="match status" value="1"/>
</dbReference>
<dbReference type="InterPro" id="IPR029063">
    <property type="entry name" value="SAM-dependent_MTases_sf"/>
</dbReference>
<organism evidence="2 3">
    <name type="scientific">Vibrio ishigakensis</name>
    <dbReference type="NCBI Taxonomy" id="1481914"/>
    <lineage>
        <taxon>Bacteria</taxon>
        <taxon>Pseudomonadati</taxon>
        <taxon>Pseudomonadota</taxon>
        <taxon>Gammaproteobacteria</taxon>
        <taxon>Vibrionales</taxon>
        <taxon>Vibrionaceae</taxon>
        <taxon>Vibrio</taxon>
    </lineage>
</organism>
<name>A0A0B8NXC0_9VIBR</name>
<dbReference type="Gene3D" id="3.40.50.150">
    <property type="entry name" value="Vaccinia Virus protein VP39"/>
    <property type="match status" value="1"/>
</dbReference>
<dbReference type="GO" id="GO:0032259">
    <property type="term" value="P:methylation"/>
    <property type="evidence" value="ECO:0007669"/>
    <property type="project" value="UniProtKB-KW"/>
</dbReference>
<protein>
    <submittedName>
        <fullName evidence="2">Methyltransferase, anthrose biosynthesis</fullName>
    </submittedName>
</protein>
<keyword evidence="3" id="KW-1185">Reference proteome</keyword>
<gene>
    <name evidence="2" type="ORF">JCM19231_2055</name>
</gene>
<dbReference type="Pfam" id="PF05050">
    <property type="entry name" value="Methyltransf_21"/>
    <property type="match status" value="1"/>
</dbReference>
<dbReference type="Proteomes" id="UP000031671">
    <property type="component" value="Unassembled WGS sequence"/>
</dbReference>
<evidence type="ECO:0000259" key="1">
    <source>
        <dbReference type="Pfam" id="PF05050"/>
    </source>
</evidence>
<dbReference type="NCBIfam" id="TIGR01444">
    <property type="entry name" value="fkbM_fam"/>
    <property type="match status" value="1"/>
</dbReference>
<comment type="caution">
    <text evidence="2">The sequence shown here is derived from an EMBL/GenBank/DDBJ whole genome shotgun (WGS) entry which is preliminary data.</text>
</comment>
<feature type="domain" description="Methyltransferase FkbM" evidence="1">
    <location>
        <begin position="189"/>
        <end position="320"/>
    </location>
</feature>
<dbReference type="RefSeq" id="WP_261835848.1">
    <property type="nucleotide sequence ID" value="NZ_AP024882.1"/>
</dbReference>
<accession>A0A0B8NXC0</accession>
<reference evidence="2 3" key="1">
    <citation type="submission" date="2015-01" db="EMBL/GenBank/DDBJ databases">
        <title>Vibrio sp. C1 JCM 19231 whole genome shotgun sequence.</title>
        <authorList>
            <person name="Sawabe T."/>
            <person name="Meirelles P."/>
            <person name="Feng G."/>
            <person name="Sayaka M."/>
            <person name="Hattori M."/>
            <person name="Ohkuma M."/>
        </authorList>
    </citation>
    <scope>NUCLEOTIDE SEQUENCE [LARGE SCALE GENOMIC DNA]</scope>
    <source>
        <strain evidence="3">JCM 19231</strain>
    </source>
</reference>
<keyword evidence="2" id="KW-0808">Transferase</keyword>
<evidence type="ECO:0000313" key="2">
    <source>
        <dbReference type="EMBL" id="GAM56907.1"/>
    </source>
</evidence>
<dbReference type="EMBL" id="BBRZ01000039">
    <property type="protein sequence ID" value="GAM56907.1"/>
    <property type="molecule type" value="Genomic_DNA"/>
</dbReference>
<keyword evidence="2" id="KW-0489">Methyltransferase</keyword>
<dbReference type="InterPro" id="IPR006342">
    <property type="entry name" value="FkbM_mtfrase"/>
</dbReference>
<dbReference type="GO" id="GO:0008168">
    <property type="term" value="F:methyltransferase activity"/>
    <property type="evidence" value="ECO:0007669"/>
    <property type="project" value="UniProtKB-KW"/>
</dbReference>
<reference evidence="2 3" key="2">
    <citation type="submission" date="2015-01" db="EMBL/GenBank/DDBJ databases">
        <authorList>
            <consortium name="NBRP consortium"/>
            <person name="Sawabe T."/>
            <person name="Meirelles P."/>
            <person name="Feng G."/>
            <person name="Sayaka M."/>
            <person name="Hattori M."/>
            <person name="Ohkuma M."/>
        </authorList>
    </citation>
    <scope>NUCLEOTIDE SEQUENCE [LARGE SCALE GENOMIC DNA]</scope>
    <source>
        <strain evidence="3">JCM 19231</strain>
    </source>
</reference>
<dbReference type="AlphaFoldDB" id="A0A0B8NXC0"/>
<sequence>MNFESQGEWKYSTNASAFLDESLLTAKYIVGRNEVAEALIGRVNISAIIDDFFAESEWLGVPVVRSQNVQKDSLIVNCSTSIYPVTVQRVFHERGFTNVITLNELFSVPELRVHLPSFSSSMWSIIANRRVEIENILAKLADEESRKTFIDCISFRLYLDPNIMRCYSVRPREQYVEGFMEYKNEIFLDAGGYDGDSSQSFADNYPDYHKIILIEPSHANIIKAQERLKGYRDIHFVEGAISNCVGFGKFEDDVGTICALTSGGKIDVPLYTIDDLCEDNITCIKMDLEGHEMFALQGAEKIISKSKPKLAISIYHSSEDLIDIFNYVMTLRPDYKVYVRHYTEGWSETVMYFK</sequence>